<name>W9WZA2_9EURO</name>
<dbReference type="HOGENOM" id="CLU_1030616_0_0_1"/>
<dbReference type="STRING" id="1182543.W9WZA2"/>
<accession>W9WZA2</accession>
<evidence type="ECO:0000256" key="1">
    <source>
        <dbReference type="SAM" id="MobiDB-lite"/>
    </source>
</evidence>
<protein>
    <submittedName>
        <fullName evidence="2">Uncharacterized protein</fullName>
    </submittedName>
</protein>
<dbReference type="eggNOG" id="ENOG502RQVN">
    <property type="taxonomic scope" value="Eukaryota"/>
</dbReference>
<sequence length="270" mass="30748">MIPRRGKSSKKKTKKRDPRGRLALCQTRLDKHADAVRILGRFEPRAAKLVEGARKLLQAESMPNRDSEVYARILEDIRRQTTPAIMMLFAGTIGQQLASHLPSPERTSLVQFVTSRRSKWSCQVLESLAEAYEFTQLNILPLDHPRMTTTETIDEVMKTSGSTAVRQEHNQEQKLRLSKEILKINPTGKFRFQVRSLSIAIIPPNLLEDTMVGDAYGLSIEEARGIIMSDQIRGNVWLTETYNAQSFSFITIPISQELSDQLTFQRPRIL</sequence>
<evidence type="ECO:0000313" key="3">
    <source>
        <dbReference type="Proteomes" id="UP000019471"/>
    </source>
</evidence>
<feature type="region of interest" description="Disordered" evidence="1">
    <location>
        <begin position="1"/>
        <end position="20"/>
    </location>
</feature>
<dbReference type="AlphaFoldDB" id="W9WZA2"/>
<dbReference type="OrthoDB" id="3520662at2759"/>
<comment type="caution">
    <text evidence="2">The sequence shown here is derived from an EMBL/GenBank/DDBJ whole genome shotgun (WGS) entry which is preliminary data.</text>
</comment>
<evidence type="ECO:0000313" key="2">
    <source>
        <dbReference type="EMBL" id="EXJ73547.1"/>
    </source>
</evidence>
<keyword evidence="3" id="KW-1185">Reference proteome</keyword>
<dbReference type="EMBL" id="AMGX01000004">
    <property type="protein sequence ID" value="EXJ73547.1"/>
    <property type="molecule type" value="Genomic_DNA"/>
</dbReference>
<reference evidence="2 3" key="1">
    <citation type="submission" date="2013-03" db="EMBL/GenBank/DDBJ databases">
        <title>The Genome Sequence of Cladophialophora psammophila CBS 110553.</title>
        <authorList>
            <consortium name="The Broad Institute Genomics Platform"/>
            <person name="Cuomo C."/>
            <person name="de Hoog S."/>
            <person name="Gorbushina A."/>
            <person name="Walker B."/>
            <person name="Young S.K."/>
            <person name="Zeng Q."/>
            <person name="Gargeya S."/>
            <person name="Fitzgerald M."/>
            <person name="Haas B."/>
            <person name="Abouelleil A."/>
            <person name="Allen A.W."/>
            <person name="Alvarado L."/>
            <person name="Arachchi H.M."/>
            <person name="Berlin A.M."/>
            <person name="Chapman S.B."/>
            <person name="Gainer-Dewar J."/>
            <person name="Goldberg J."/>
            <person name="Griggs A."/>
            <person name="Gujja S."/>
            <person name="Hansen M."/>
            <person name="Howarth C."/>
            <person name="Imamovic A."/>
            <person name="Ireland A."/>
            <person name="Larimer J."/>
            <person name="McCowan C."/>
            <person name="Murphy C."/>
            <person name="Pearson M."/>
            <person name="Poon T.W."/>
            <person name="Priest M."/>
            <person name="Roberts A."/>
            <person name="Saif S."/>
            <person name="Shea T."/>
            <person name="Sisk P."/>
            <person name="Sykes S."/>
            <person name="Wortman J."/>
            <person name="Nusbaum C."/>
            <person name="Birren B."/>
        </authorList>
    </citation>
    <scope>NUCLEOTIDE SEQUENCE [LARGE SCALE GENOMIC DNA]</scope>
    <source>
        <strain evidence="2 3">CBS 110553</strain>
    </source>
</reference>
<proteinExistence type="predicted"/>
<organism evidence="2 3">
    <name type="scientific">Cladophialophora psammophila CBS 110553</name>
    <dbReference type="NCBI Taxonomy" id="1182543"/>
    <lineage>
        <taxon>Eukaryota</taxon>
        <taxon>Fungi</taxon>
        <taxon>Dikarya</taxon>
        <taxon>Ascomycota</taxon>
        <taxon>Pezizomycotina</taxon>
        <taxon>Eurotiomycetes</taxon>
        <taxon>Chaetothyriomycetidae</taxon>
        <taxon>Chaetothyriales</taxon>
        <taxon>Herpotrichiellaceae</taxon>
        <taxon>Cladophialophora</taxon>
    </lineage>
</organism>
<dbReference type="Proteomes" id="UP000019471">
    <property type="component" value="Unassembled WGS sequence"/>
</dbReference>
<dbReference type="GeneID" id="19188037"/>
<feature type="compositionally biased region" description="Basic residues" evidence="1">
    <location>
        <begin position="1"/>
        <end position="18"/>
    </location>
</feature>
<gene>
    <name evidence="2" type="ORF">A1O5_03308</name>
</gene>
<dbReference type="RefSeq" id="XP_007742110.1">
    <property type="nucleotide sequence ID" value="XM_007743920.1"/>
</dbReference>